<sequence length="639" mass="69359">MTWGYTKLTALFLLLTFSAAKVKAQVCTGSLGDPVVNIDFGRGSADAGPDPGFSSYTYVSDRNVRDGTYTIAKTTIGMNRNWYAVTNHTPDDVDGYMMVVNADRNPGIFYESDVQINLCPNTKYEFAAWLLNMLDYSGLKPNITFVVLDMNDIELGSYNTGDIPDQDRNWRQYGFIFQTTTSTRVKIRMINNVFNVNDAGGNDIVIDDITFRACGPDIKAGIGTSFNRVQDICEGTTTTLNLSAQTVGSGTLRYQWQKDNGGSWADIPGATNPSSYNESFTNAIPGLYNYRLTAAEPGNFNSPNCRTVSPILTVKVNSPPMVNAISNGPVCIGDAIMFDVSTDGTYEWRRPNGTLFSTEKSPVILDATASMSGSYTLTVKSLGCEVTSAINVNVIPPPIPVVDNPAPQICEGTSVQLNASGGTSYSWSPTIGLSDPNVANPIASPTVTTLYTVQVKSGTCYREAQVNVIVNKVPAADAGPDKKILSGYDVKLNGSVSGDGVRYFWTPNTDIDDKNSLTPRVSPKEDTDYILHAESTMGCVTALDTVFVKVYNGLTVPNAFSPNGDNINDAWNITAIDALDAPVVKVMNRYGTLIFESTGYEKPWDGKYRNEDVPVGVYYYIIDLKNGMKPVTGSLTLIR</sequence>
<keyword evidence="3" id="KW-1185">Reference proteome</keyword>
<accession>A0ABU8NHW8</accession>
<gene>
    <name evidence="2" type="ORF">WAE58_05060</name>
</gene>
<keyword evidence="1" id="KW-0732">Signal</keyword>
<dbReference type="Proteomes" id="UP001378956">
    <property type="component" value="Unassembled WGS sequence"/>
</dbReference>
<evidence type="ECO:0000313" key="2">
    <source>
        <dbReference type="EMBL" id="MEJ2901777.1"/>
    </source>
</evidence>
<evidence type="ECO:0000313" key="3">
    <source>
        <dbReference type="Proteomes" id="UP001378956"/>
    </source>
</evidence>
<dbReference type="InterPro" id="IPR013783">
    <property type="entry name" value="Ig-like_fold"/>
</dbReference>
<feature type="signal peptide" evidence="1">
    <location>
        <begin position="1"/>
        <end position="24"/>
    </location>
</feature>
<dbReference type="EMBL" id="JBBEUB010000001">
    <property type="protein sequence ID" value="MEJ2901777.1"/>
    <property type="molecule type" value="Genomic_DNA"/>
</dbReference>
<dbReference type="Pfam" id="PF13585">
    <property type="entry name" value="CHU_C"/>
    <property type="match status" value="1"/>
</dbReference>
<organism evidence="2 3">
    <name type="scientific">Pedobacter panaciterrae</name>
    <dbReference type="NCBI Taxonomy" id="363849"/>
    <lineage>
        <taxon>Bacteria</taxon>
        <taxon>Pseudomonadati</taxon>
        <taxon>Bacteroidota</taxon>
        <taxon>Sphingobacteriia</taxon>
        <taxon>Sphingobacteriales</taxon>
        <taxon>Sphingobacteriaceae</taxon>
        <taxon>Pedobacter</taxon>
    </lineage>
</organism>
<name>A0ABU8NHW8_9SPHI</name>
<protein>
    <submittedName>
        <fullName evidence="2">Gliding motility-associated C-terminal domain-containing protein</fullName>
    </submittedName>
</protein>
<feature type="chain" id="PRO_5045294154" evidence="1">
    <location>
        <begin position="25"/>
        <end position="639"/>
    </location>
</feature>
<dbReference type="Gene3D" id="2.60.40.10">
    <property type="entry name" value="Immunoglobulins"/>
    <property type="match status" value="2"/>
</dbReference>
<reference evidence="2 3" key="1">
    <citation type="submission" date="2024-03" db="EMBL/GenBank/DDBJ databases">
        <title>Sequence of Lycoming College Course Isolates.</title>
        <authorList>
            <person name="Plotts O."/>
            <person name="Newman J."/>
        </authorList>
    </citation>
    <scope>NUCLEOTIDE SEQUENCE [LARGE SCALE GENOMIC DNA]</scope>
    <source>
        <strain evidence="2 3">CJB-3</strain>
    </source>
</reference>
<proteinExistence type="predicted"/>
<dbReference type="InterPro" id="IPR026341">
    <property type="entry name" value="T9SS_type_B"/>
</dbReference>
<comment type="caution">
    <text evidence="2">The sequence shown here is derived from an EMBL/GenBank/DDBJ whole genome shotgun (WGS) entry which is preliminary data.</text>
</comment>
<dbReference type="NCBIfam" id="TIGR04131">
    <property type="entry name" value="Bac_Flav_CTERM"/>
    <property type="match status" value="1"/>
</dbReference>
<evidence type="ECO:0000256" key="1">
    <source>
        <dbReference type="SAM" id="SignalP"/>
    </source>
</evidence>
<dbReference type="Gene3D" id="2.60.120.260">
    <property type="entry name" value="Galactose-binding domain-like"/>
    <property type="match status" value="1"/>
</dbReference>
<dbReference type="RefSeq" id="WP_337715640.1">
    <property type="nucleotide sequence ID" value="NZ_JBBEUB010000001.1"/>
</dbReference>